<reference evidence="8" key="1">
    <citation type="submission" date="2025-08" db="UniProtKB">
        <authorList>
            <consortium name="RefSeq"/>
        </authorList>
    </citation>
    <scope>IDENTIFICATION</scope>
    <source>
        <tissue evidence="8">Seedling</tissue>
    </source>
</reference>
<gene>
    <name evidence="8" type="primary">LOC107411232</name>
</gene>
<keyword evidence="3 5" id="KW-0560">Oxidoreductase</keyword>
<dbReference type="GO" id="GO:0051213">
    <property type="term" value="F:dioxygenase activity"/>
    <property type="evidence" value="ECO:0007669"/>
    <property type="project" value="UniProtKB-KW"/>
</dbReference>
<dbReference type="Gene3D" id="2.60.120.330">
    <property type="entry name" value="B-lactam Antibiotic, Isopenicillin N Synthase, Chain"/>
    <property type="match status" value="1"/>
</dbReference>
<protein>
    <submittedName>
        <fullName evidence="8">Jasmonate-induced oxygenase 2 isoform X1</fullName>
    </submittedName>
</protein>
<comment type="similarity">
    <text evidence="1 5">Belongs to the iron/ascorbate-dependent oxidoreductase family.</text>
</comment>
<dbReference type="FunFam" id="2.60.120.330:FF:000012">
    <property type="entry name" value="Gibberellin 20 oxidase 1"/>
    <property type="match status" value="1"/>
</dbReference>
<proteinExistence type="inferred from homology"/>
<dbReference type="GO" id="GO:0046872">
    <property type="term" value="F:metal ion binding"/>
    <property type="evidence" value="ECO:0007669"/>
    <property type="project" value="UniProtKB-KW"/>
</dbReference>
<dbReference type="PROSITE" id="PS51471">
    <property type="entry name" value="FE2OG_OXY"/>
    <property type="match status" value="1"/>
</dbReference>
<dbReference type="Pfam" id="PF14226">
    <property type="entry name" value="DIOX_N"/>
    <property type="match status" value="1"/>
</dbReference>
<dbReference type="Proteomes" id="UP001652623">
    <property type="component" value="Chromosome 9"/>
</dbReference>
<sequence length="356" mass="41121">MGEVDETFIQDPEHRPCLSIIEAEDIPLIDLSPIITSSSSSNPKAIKEVVKQIGSACKEWGFLQVINHGVPVETRHKLDTAVREFFKLPLEEKRKVRRDESKVMGYYDAELTKNVRDWKEVLDFVVKEPTVVPASPYPDDKEVTQWYNQWPEYPPQFREACEEYNEQVVKLGLKLMELIAMSLDLPANRFHGYFEDETSNLRINYYPPCPSPHLALGLGRHKDGGALTVLAQDDVGGLEIKRKTDGEWIRVKPIPHAFVINISNILQTFKVWSNDRYDSVEHRALVNSEKERLSIGLSLNPAHYTLVKPLEELTDEQNPPKFRPYSWGKFMTHRKLTNFKKLNIDNIQIDQLRILE</sequence>
<dbReference type="InterPro" id="IPR026992">
    <property type="entry name" value="DIOX_N"/>
</dbReference>
<dbReference type="GeneID" id="107411232"/>
<evidence type="ECO:0000256" key="3">
    <source>
        <dbReference type="ARBA" id="ARBA00023002"/>
    </source>
</evidence>
<keyword evidence="7" id="KW-1185">Reference proteome</keyword>
<keyword evidence="2 5" id="KW-0479">Metal-binding</keyword>
<evidence type="ECO:0000256" key="1">
    <source>
        <dbReference type="ARBA" id="ARBA00008056"/>
    </source>
</evidence>
<organism evidence="7 8">
    <name type="scientific">Ziziphus jujuba</name>
    <name type="common">Chinese jujube</name>
    <name type="synonym">Ziziphus sativa</name>
    <dbReference type="NCBI Taxonomy" id="326968"/>
    <lineage>
        <taxon>Eukaryota</taxon>
        <taxon>Viridiplantae</taxon>
        <taxon>Streptophyta</taxon>
        <taxon>Embryophyta</taxon>
        <taxon>Tracheophyta</taxon>
        <taxon>Spermatophyta</taxon>
        <taxon>Magnoliopsida</taxon>
        <taxon>eudicotyledons</taxon>
        <taxon>Gunneridae</taxon>
        <taxon>Pentapetalae</taxon>
        <taxon>rosids</taxon>
        <taxon>fabids</taxon>
        <taxon>Rosales</taxon>
        <taxon>Rhamnaceae</taxon>
        <taxon>Paliureae</taxon>
        <taxon>Ziziphus</taxon>
    </lineage>
</organism>
<evidence type="ECO:0000256" key="2">
    <source>
        <dbReference type="ARBA" id="ARBA00022723"/>
    </source>
</evidence>
<evidence type="ECO:0000313" key="8">
    <source>
        <dbReference type="RefSeq" id="XP_024926996.1"/>
    </source>
</evidence>
<dbReference type="InParanoid" id="A0A6P6FZ63"/>
<evidence type="ECO:0000256" key="5">
    <source>
        <dbReference type="RuleBase" id="RU003682"/>
    </source>
</evidence>
<keyword evidence="4 5" id="KW-0408">Iron</keyword>
<dbReference type="PRINTS" id="PR00682">
    <property type="entry name" value="IPNSYNTHASE"/>
</dbReference>
<dbReference type="AlphaFoldDB" id="A0A6P6FZ63"/>
<evidence type="ECO:0000313" key="7">
    <source>
        <dbReference type="Proteomes" id="UP001652623"/>
    </source>
</evidence>
<dbReference type="RefSeq" id="XP_024926996.1">
    <property type="nucleotide sequence ID" value="XM_025071228.3"/>
</dbReference>
<dbReference type="Pfam" id="PF03171">
    <property type="entry name" value="2OG-FeII_Oxy"/>
    <property type="match status" value="1"/>
</dbReference>
<dbReference type="InterPro" id="IPR005123">
    <property type="entry name" value="Oxoglu/Fe-dep_dioxygenase_dom"/>
</dbReference>
<evidence type="ECO:0000259" key="6">
    <source>
        <dbReference type="PROSITE" id="PS51471"/>
    </source>
</evidence>
<evidence type="ECO:0000256" key="4">
    <source>
        <dbReference type="ARBA" id="ARBA00023004"/>
    </source>
</evidence>
<dbReference type="SUPFAM" id="SSF51197">
    <property type="entry name" value="Clavaminate synthase-like"/>
    <property type="match status" value="1"/>
</dbReference>
<dbReference type="PANTHER" id="PTHR10209">
    <property type="entry name" value="OXIDOREDUCTASE, 2OG-FE II OXYGENASE FAMILY PROTEIN"/>
    <property type="match status" value="1"/>
</dbReference>
<accession>A0A6P6FZ63</accession>
<feature type="domain" description="Fe2OG dioxygenase" evidence="6">
    <location>
        <begin position="196"/>
        <end position="301"/>
    </location>
</feature>
<dbReference type="InterPro" id="IPR027443">
    <property type="entry name" value="IPNS-like_sf"/>
</dbReference>
<dbReference type="InterPro" id="IPR044861">
    <property type="entry name" value="IPNS-like_FE2OG_OXY"/>
</dbReference>
<name>A0A6P6FZ63_ZIZJJ</name>
<dbReference type="PANTHER" id="PTHR10209:SF885">
    <property type="entry name" value="2OG-FE(II) OXYGENASE FAMILY, PUTATIVE (AFU_ORTHOLOGUE AFUA_2G00750)-RELATED"/>
    <property type="match status" value="1"/>
</dbReference>